<feature type="region of interest" description="Disordered" evidence="1">
    <location>
        <begin position="172"/>
        <end position="192"/>
    </location>
</feature>
<comment type="caution">
    <text evidence="2">The sequence shown here is derived from an EMBL/GenBank/DDBJ whole genome shotgun (WGS) entry which is preliminary data.</text>
</comment>
<organism evidence="2 3">
    <name type="scientific">Dryococelus australis</name>
    <dbReference type="NCBI Taxonomy" id="614101"/>
    <lineage>
        <taxon>Eukaryota</taxon>
        <taxon>Metazoa</taxon>
        <taxon>Ecdysozoa</taxon>
        <taxon>Arthropoda</taxon>
        <taxon>Hexapoda</taxon>
        <taxon>Insecta</taxon>
        <taxon>Pterygota</taxon>
        <taxon>Neoptera</taxon>
        <taxon>Polyneoptera</taxon>
        <taxon>Phasmatodea</taxon>
        <taxon>Verophasmatodea</taxon>
        <taxon>Anareolatae</taxon>
        <taxon>Phasmatidae</taxon>
        <taxon>Eurycanthinae</taxon>
        <taxon>Dryococelus</taxon>
    </lineage>
</organism>
<dbReference type="EMBL" id="JARBHB010000005">
    <property type="protein sequence ID" value="KAJ8882864.1"/>
    <property type="molecule type" value="Genomic_DNA"/>
</dbReference>
<dbReference type="Proteomes" id="UP001159363">
    <property type="component" value="Chromosome 4"/>
</dbReference>
<proteinExistence type="predicted"/>
<evidence type="ECO:0000256" key="1">
    <source>
        <dbReference type="SAM" id="MobiDB-lite"/>
    </source>
</evidence>
<accession>A0ABQ9HF25</accession>
<evidence type="ECO:0000313" key="3">
    <source>
        <dbReference type="Proteomes" id="UP001159363"/>
    </source>
</evidence>
<feature type="region of interest" description="Disordered" evidence="1">
    <location>
        <begin position="427"/>
        <end position="458"/>
    </location>
</feature>
<protein>
    <submittedName>
        <fullName evidence="2">Uncharacterized protein</fullName>
    </submittedName>
</protein>
<keyword evidence="3" id="KW-1185">Reference proteome</keyword>
<feature type="compositionally biased region" description="Basic and acidic residues" evidence="1">
    <location>
        <begin position="429"/>
        <end position="438"/>
    </location>
</feature>
<feature type="compositionally biased region" description="Low complexity" evidence="1">
    <location>
        <begin position="172"/>
        <end position="186"/>
    </location>
</feature>
<feature type="region of interest" description="Disordered" evidence="1">
    <location>
        <begin position="1187"/>
        <end position="1238"/>
    </location>
</feature>
<sequence>MVSKTVTKRRLMEVIHIDVVPFACVERSHYLATNNPPVTGNPTDENVRRKLYTTLALPVKRKHQHVRGDVESLPPRSWEPSHPLHTLHPSLWHFREPVASQQDPNLIKKPYACSTPIFYLTCTCKLVDDIQLYPLPVSPLASHQGEPGSIPGWVTSDFHMWESCRTMPLVGGSSPDLHSSPPLHSGAAPYSPQPTSSALKTSHFTSNICHGSQASFFLWVWAILLSELSVTCDTLASISWDDNEHYNIRRERREKVSGSKRERELCKPVARKCTPLSPPYIGIFSLPGPAEVTAKLSNAIPRTTPGREKVSGSKRERELCKPVARKCTPLSPPYIGIFSLPGPAEVTAKLSNAIPRTTPGREKVSGSKRERELCKPVARKCTALSPPYIGIFSLPGPAEVTAKLSNAIPVLRADEGETRCIWSSTGMQERGKWGDRQENPPSSGIFRHDSHVQKSGSVTPPGIEPDSLWWEASSLTACAISSRYCRQEYNTVVSAFTINPCSIPGGVATGFSHVGIAPDDAAGRRVFLSWGLPFPIPALLHFPFRFTLICSQDVGVERFGQPVTAMPREHHRLRYEAPECLHCDIVRTLSEPYGVMDGGFWGGGGEVARARQRVGLDNLGARTRLTNRQVGYSRHPTHNLSSSSAPRATFLPKDARRQISMRLPGGRDNVWQIRPHVLTSERLNCFYVIRYNPFTANSNFSEALLKFYFQDIPPPRASPGNHTKRQPHQIQYKRRIKKLLEDVFFLLDFVRQAVGRVAVGWKCVRAFVALDRLQLELPGAAIFTLPRVKPREKSVQRGTKRWPMVVFFSMLNVGGIYSQAVYLGNGNDAPRRRLFLRQLGRELNGGQLAKRLMLSNLPRSISARIQEILPGNQQRGNSDKDTSRDACGKRQRCKPCLAMETLRLTKYCWPAAQECCEMVLQRGEEGCVLCPGLSGVGAGCTLSAANLILSLTTGCALHPPFPSLFPGSNCIAHLHFARGCHRLCSLDHLNGPKKRKRAPFTLTNRSLLLRNYFPSIVTNFTGRMSLSAPVEVYAGIGTVTSFTVDFKSAHFVVNSLYTQCPASDTQERQTSGRDLLSRALNVAWGIATHPCTSTRLSACLSGDHYVGVPQSDVSVCLFCPRVHVSTMFHASSRASELAVWNELVRHSTVVECVVVVKVGNESGEGLHCGAAWDGEETNPEKRVQWSGRVTADKGRQTLSQPLRLANPPARPLSYHTAESSPEDIPPSTAQVLRRDTRP</sequence>
<name>A0ABQ9HF25_9NEOP</name>
<reference evidence="2 3" key="1">
    <citation type="submission" date="2023-02" db="EMBL/GenBank/DDBJ databases">
        <title>LHISI_Scaffold_Assembly.</title>
        <authorList>
            <person name="Stuart O.P."/>
            <person name="Cleave R."/>
            <person name="Magrath M.J.L."/>
            <person name="Mikheyev A.S."/>
        </authorList>
    </citation>
    <scope>NUCLEOTIDE SEQUENCE [LARGE SCALE GENOMIC DNA]</scope>
    <source>
        <strain evidence="2">Daus_M_001</strain>
        <tissue evidence="2">Leg muscle</tissue>
    </source>
</reference>
<evidence type="ECO:0000313" key="2">
    <source>
        <dbReference type="EMBL" id="KAJ8882864.1"/>
    </source>
</evidence>
<gene>
    <name evidence="2" type="ORF">PR048_014678</name>
</gene>